<reference evidence="3" key="1">
    <citation type="submission" date="2022-10" db="EMBL/GenBank/DDBJ databases">
        <title>Tapping the CABI collections for fungal endophytes: first genome assemblies for Collariella, Neodidymelliopsis, Ascochyta clinopodiicola, Didymella pomorum, Didymosphaeria variabile, Neocosmospora piperis and Neocucurbitaria cava.</title>
        <authorList>
            <person name="Hill R."/>
        </authorList>
    </citation>
    <scope>NUCLEOTIDE SEQUENCE</scope>
    <source>
        <strain evidence="3">IMI 355091</strain>
    </source>
</reference>
<dbReference type="EMBL" id="JAPEVA010000095">
    <property type="protein sequence ID" value="KAJ4400079.1"/>
    <property type="molecule type" value="Genomic_DNA"/>
</dbReference>
<dbReference type="GO" id="GO:0004672">
    <property type="term" value="F:protein kinase activity"/>
    <property type="evidence" value="ECO:0007669"/>
    <property type="project" value="InterPro"/>
</dbReference>
<dbReference type="Gene3D" id="1.10.510.10">
    <property type="entry name" value="Transferase(Phosphotransferase) domain 1"/>
    <property type="match status" value="2"/>
</dbReference>
<dbReference type="PROSITE" id="PS50011">
    <property type="entry name" value="PROTEIN_KINASE_DOM"/>
    <property type="match status" value="1"/>
</dbReference>
<proteinExistence type="predicted"/>
<protein>
    <recommendedName>
        <fullName evidence="2">Protein kinase domain-containing protein</fullName>
    </recommendedName>
</protein>
<dbReference type="InterPro" id="IPR000719">
    <property type="entry name" value="Prot_kinase_dom"/>
</dbReference>
<dbReference type="Pfam" id="PF06985">
    <property type="entry name" value="HET"/>
    <property type="match status" value="1"/>
</dbReference>
<feature type="region of interest" description="Disordered" evidence="1">
    <location>
        <begin position="553"/>
        <end position="603"/>
    </location>
</feature>
<dbReference type="PANTHER" id="PTHR33112">
    <property type="entry name" value="DOMAIN PROTEIN, PUTATIVE-RELATED"/>
    <property type="match status" value="1"/>
</dbReference>
<dbReference type="SUPFAM" id="SSF56112">
    <property type="entry name" value="Protein kinase-like (PK-like)"/>
    <property type="match status" value="1"/>
</dbReference>
<feature type="compositionally biased region" description="Basic and acidic residues" evidence="1">
    <location>
        <begin position="304"/>
        <end position="315"/>
    </location>
</feature>
<evidence type="ECO:0000259" key="2">
    <source>
        <dbReference type="PROSITE" id="PS50011"/>
    </source>
</evidence>
<dbReference type="SMART" id="SM00220">
    <property type="entry name" value="S_TKc"/>
    <property type="match status" value="1"/>
</dbReference>
<dbReference type="InterPro" id="IPR011009">
    <property type="entry name" value="Kinase-like_dom_sf"/>
</dbReference>
<dbReference type="Proteomes" id="UP001140510">
    <property type="component" value="Unassembled WGS sequence"/>
</dbReference>
<keyword evidence="4" id="KW-1185">Reference proteome</keyword>
<dbReference type="Pfam" id="PF00069">
    <property type="entry name" value="Pkinase"/>
    <property type="match status" value="1"/>
</dbReference>
<evidence type="ECO:0000256" key="1">
    <source>
        <dbReference type="SAM" id="MobiDB-lite"/>
    </source>
</evidence>
<sequence length="1237" mass="139424">MKSNPIGLDPEGKYVPDDELRRILTFQNIRAALGRDVDDALVSYALQVPKTFATLQLVHREPESRKAALLALQTSLFTDGMLESKDLAVCDPHTRRSDCKHHFPASIWDDQDLSALITERCHFTVPNFNHKIFQYEVQPDQLLPFRGIPNGHRAEGFFSKVRCVEMLFDKQDAIPCATHDRKFIYVALKELQRVSLPSGRLYDIRQEWLREVKAHKELFDVHTHLVQGIAAYRRVAKDSENDKYYVVLEWADGGNLNDFWNKNIERQLVMDPDKNRERIRAMLDQVLGLAKCLEHMHTKTTLRESFVETDRRRASEPAPEQRSSGNPSQPTITIKNPQGTEKEYWRHGDIKPENILRFTGGNDEMWIGTWKLADLGRAQQHDERTALRQSTEREQFRTIMYEPPDLYGDQHTNGHGKISRLFDVWSMGCVIFEVVVWMLHGTRAIARLHDNPAISKEDLNGTPYWIKNGNGRHVLTTRATSWIQHIQQDSTNYSEALVDLVRLVKDKLLVVKLPEDSEHPERGARTNAAGMRKEIELIIQKAAKREDYLFSAANNFAPRPPPSDQSDTSPQQPRSHGDPAIPGNSLMVPGASSSRPAVAGEATTFARSPQAKVYTDTVRTTWQHPDDNFFASSTAIAHHSLVDDILCSGCQEINLMSDELSFCKEDMVANINKCRLCALVSEALARAGFGELPTVRLTRDFDHFVFRHPGTQVTKIFRICRVVERPGTDLQAIPRGAPNLFNPSMLDTFSKLPNAWLKDCDGHTACAPKRKQYPLPKRLVSVRDVDKPKIVDSATISGDALTNRYVAFSHKWGNICFPTTTVGNLNARREMIPWEELPQSFADAIKVTRALRCDYLWIDSLCINQGAGSDFDEQASSMQDVYSNAYCVVAASKAQGATEGFLLRENGLDLMGSVKKGDLYVSAVTNDFTRDVLGSPLNQRGWVFQERALARRSVFFTETQMYWECGEGIRCETLAKLGHDEIAFLGDANFPSKAVGLDASRGTQIHLWTSVFKDYALLDISRPPDRSVAIDGLMMRLTGNFKTNGLYGLFESFWGRCLLWRRPQNGAPMQRILQETYSVKLAPTWSWMSVSGGIDFLSPPGGKVDWNYDLFLPPALTRPIPQDQRISLPRRPADSVAEGDAITTTAFGFEATFQREGEQGLYLDRDTTYPAGEVKVVIVCTSQVQDMNKKEHHVLLVSEVISEVALTTALPTYERIGVGLLPETCLERKSGVKIVVG</sequence>
<evidence type="ECO:0000313" key="4">
    <source>
        <dbReference type="Proteomes" id="UP001140510"/>
    </source>
</evidence>
<feature type="domain" description="Protein kinase" evidence="2">
    <location>
        <begin position="147"/>
        <end position="509"/>
    </location>
</feature>
<dbReference type="OrthoDB" id="4062651at2759"/>
<dbReference type="GO" id="GO:0005524">
    <property type="term" value="F:ATP binding"/>
    <property type="evidence" value="ECO:0007669"/>
    <property type="project" value="InterPro"/>
</dbReference>
<feature type="region of interest" description="Disordered" evidence="1">
    <location>
        <begin position="304"/>
        <end position="344"/>
    </location>
</feature>
<evidence type="ECO:0000313" key="3">
    <source>
        <dbReference type="EMBL" id="KAJ4400079.1"/>
    </source>
</evidence>
<comment type="caution">
    <text evidence="3">The sequence shown here is derived from an EMBL/GenBank/DDBJ whole genome shotgun (WGS) entry which is preliminary data.</text>
</comment>
<gene>
    <name evidence="3" type="ORF">N0V91_008960</name>
</gene>
<organism evidence="3 4">
    <name type="scientific">Didymella pomorum</name>
    <dbReference type="NCBI Taxonomy" id="749634"/>
    <lineage>
        <taxon>Eukaryota</taxon>
        <taxon>Fungi</taxon>
        <taxon>Dikarya</taxon>
        <taxon>Ascomycota</taxon>
        <taxon>Pezizomycotina</taxon>
        <taxon>Dothideomycetes</taxon>
        <taxon>Pleosporomycetidae</taxon>
        <taxon>Pleosporales</taxon>
        <taxon>Pleosporineae</taxon>
        <taxon>Didymellaceae</taxon>
        <taxon>Didymella</taxon>
    </lineage>
</organism>
<dbReference type="AlphaFoldDB" id="A0A9W9D3X3"/>
<name>A0A9W9D3X3_9PLEO</name>
<feature type="compositionally biased region" description="Low complexity" evidence="1">
    <location>
        <begin position="564"/>
        <end position="574"/>
    </location>
</feature>
<feature type="compositionally biased region" description="Polar residues" evidence="1">
    <location>
        <begin position="321"/>
        <end position="339"/>
    </location>
</feature>
<dbReference type="InterPro" id="IPR010730">
    <property type="entry name" value="HET"/>
</dbReference>
<accession>A0A9W9D3X3</accession>
<dbReference type="PANTHER" id="PTHR33112:SF10">
    <property type="entry name" value="TOL"/>
    <property type="match status" value="1"/>
</dbReference>